<reference evidence="1 2" key="1">
    <citation type="submission" date="2015-04" db="EMBL/GenBank/DDBJ databases">
        <authorList>
            <person name="Syromyatnikov M.Y."/>
            <person name="Popov V.N."/>
        </authorList>
    </citation>
    <scope>NUCLEOTIDE SEQUENCE [LARGE SCALE GENOMIC DNA]</scope>
</reference>
<evidence type="ECO:0000313" key="1">
    <source>
        <dbReference type="EMBL" id="CRL07039.1"/>
    </source>
</evidence>
<organism evidence="1 2">
    <name type="scientific">Clunio marinus</name>
    <dbReference type="NCBI Taxonomy" id="568069"/>
    <lineage>
        <taxon>Eukaryota</taxon>
        <taxon>Metazoa</taxon>
        <taxon>Ecdysozoa</taxon>
        <taxon>Arthropoda</taxon>
        <taxon>Hexapoda</taxon>
        <taxon>Insecta</taxon>
        <taxon>Pterygota</taxon>
        <taxon>Neoptera</taxon>
        <taxon>Endopterygota</taxon>
        <taxon>Diptera</taxon>
        <taxon>Nematocera</taxon>
        <taxon>Chironomoidea</taxon>
        <taxon>Chironomidae</taxon>
        <taxon>Clunio</taxon>
    </lineage>
</organism>
<sequence>MKNNKGRARKSLLLLLGDLKVTLKRVTNEMTKRNKLELNKLIQDRMLKGRNKLNSNLMGLRYTDLECQRKAK</sequence>
<dbReference type="EMBL" id="CVRI01000069">
    <property type="protein sequence ID" value="CRL07039.1"/>
    <property type="molecule type" value="Genomic_DNA"/>
</dbReference>
<gene>
    <name evidence="1" type="ORF">CLUMA_CG020073</name>
</gene>
<dbReference type="Proteomes" id="UP000183832">
    <property type="component" value="Unassembled WGS sequence"/>
</dbReference>
<protein>
    <submittedName>
        <fullName evidence="1">CLUMA_CG020073, isoform A</fullName>
    </submittedName>
</protein>
<keyword evidence="2" id="KW-1185">Reference proteome</keyword>
<evidence type="ECO:0000313" key="2">
    <source>
        <dbReference type="Proteomes" id="UP000183832"/>
    </source>
</evidence>
<dbReference type="AlphaFoldDB" id="A0A1J1J3S2"/>
<name>A0A1J1J3S2_9DIPT</name>
<proteinExistence type="predicted"/>
<accession>A0A1J1J3S2</accession>